<dbReference type="Pfam" id="PF14714">
    <property type="entry name" value="KH_dom-like"/>
    <property type="match status" value="1"/>
</dbReference>
<feature type="domain" description="EngA-type G" evidence="12">
    <location>
        <begin position="38"/>
        <end position="201"/>
    </location>
</feature>
<dbReference type="GO" id="GO:0043022">
    <property type="term" value="F:ribosome binding"/>
    <property type="evidence" value="ECO:0007669"/>
    <property type="project" value="TreeGrafter"/>
</dbReference>
<evidence type="ECO:0000256" key="7">
    <source>
        <dbReference type="ARBA" id="ARBA00032345"/>
    </source>
</evidence>
<evidence type="ECO:0000256" key="9">
    <source>
        <dbReference type="HAMAP-Rule" id="MF_00195"/>
    </source>
</evidence>
<dbReference type="PANTHER" id="PTHR43834:SF6">
    <property type="entry name" value="GTPASE DER"/>
    <property type="match status" value="1"/>
</dbReference>
<dbReference type="Gene3D" id="3.30.300.20">
    <property type="match status" value="1"/>
</dbReference>
<dbReference type="InterPro" id="IPR032859">
    <property type="entry name" value="KH_dom-like"/>
</dbReference>
<evidence type="ECO:0000259" key="12">
    <source>
        <dbReference type="PROSITE" id="PS51712"/>
    </source>
</evidence>
<dbReference type="Pfam" id="PF01926">
    <property type="entry name" value="MMR_HSR1"/>
    <property type="match status" value="2"/>
</dbReference>
<dbReference type="FunFam" id="3.40.50.300:FF:000057">
    <property type="entry name" value="GTPase Der"/>
    <property type="match status" value="1"/>
</dbReference>
<dbReference type="CDD" id="cd01895">
    <property type="entry name" value="EngA2"/>
    <property type="match status" value="1"/>
</dbReference>
<dbReference type="InterPro" id="IPR027417">
    <property type="entry name" value="P-loop_NTPase"/>
</dbReference>
<feature type="binding site" evidence="9">
    <location>
        <begin position="153"/>
        <end position="156"/>
    </location>
    <ligand>
        <name>GTP</name>
        <dbReference type="ChEBI" id="CHEBI:37565"/>
        <label>1</label>
    </ligand>
</feature>
<dbReference type="InterPro" id="IPR006073">
    <property type="entry name" value="GTP-bd"/>
</dbReference>
<comment type="similarity">
    <text evidence="1 9 10 11">Belongs to the TRAFAC class TrmE-Era-EngA-EngB-Septin-like GTPase superfamily. EngA (Der) GTPase family.</text>
</comment>
<protein>
    <recommendedName>
        <fullName evidence="2 9">GTPase Der</fullName>
    </recommendedName>
    <alternativeName>
        <fullName evidence="7 9">GTP-binding protein EngA</fullName>
    </alternativeName>
</protein>
<feature type="binding site" evidence="9">
    <location>
        <begin position="91"/>
        <end position="95"/>
    </location>
    <ligand>
        <name>GTP</name>
        <dbReference type="ChEBI" id="CHEBI:37565"/>
        <label>1</label>
    </ligand>
</feature>
<keyword evidence="4 11" id="KW-0677">Repeat</keyword>
<evidence type="ECO:0000313" key="14">
    <source>
        <dbReference type="Proteomes" id="UP000318578"/>
    </source>
</evidence>
<evidence type="ECO:0000256" key="11">
    <source>
        <dbReference type="RuleBase" id="RU004481"/>
    </source>
</evidence>
<evidence type="ECO:0000256" key="10">
    <source>
        <dbReference type="PROSITE-ProRule" id="PRU01049"/>
    </source>
</evidence>
<dbReference type="FunFam" id="3.30.300.20:FF:000004">
    <property type="entry name" value="GTPase Der"/>
    <property type="match status" value="1"/>
</dbReference>
<comment type="function">
    <text evidence="8 9 11">GTPase that plays an essential role in the late steps of ribosome biogenesis.</text>
</comment>
<dbReference type="Proteomes" id="UP000318578">
    <property type="component" value="Unassembled WGS sequence"/>
</dbReference>
<reference evidence="13 14" key="1">
    <citation type="submission" date="2019-07" db="EMBL/GenBank/DDBJ databases">
        <title>New species of Amycolatopsis and Streptomyces.</title>
        <authorList>
            <person name="Duangmal K."/>
            <person name="Teo W.F.A."/>
            <person name="Lipun K."/>
        </authorList>
    </citation>
    <scope>NUCLEOTIDE SEQUENCE [LARGE SCALE GENOMIC DNA]</scope>
    <source>
        <strain evidence="13 14">JCM 30562</strain>
    </source>
</reference>
<keyword evidence="6 9" id="KW-0342">GTP-binding</keyword>
<dbReference type="NCBIfam" id="NF002828">
    <property type="entry name" value="PRK03003.1"/>
    <property type="match status" value="1"/>
</dbReference>
<evidence type="ECO:0000313" key="13">
    <source>
        <dbReference type="EMBL" id="TVT19266.1"/>
    </source>
</evidence>
<feature type="binding site" evidence="9">
    <location>
        <begin position="218"/>
        <end position="225"/>
    </location>
    <ligand>
        <name>GTP</name>
        <dbReference type="ChEBI" id="CHEBI:37565"/>
        <label>2</label>
    </ligand>
</feature>
<dbReference type="PROSITE" id="PS51712">
    <property type="entry name" value="G_ENGA"/>
    <property type="match status" value="2"/>
</dbReference>
<feature type="binding site" evidence="9">
    <location>
        <begin position="265"/>
        <end position="269"/>
    </location>
    <ligand>
        <name>GTP</name>
        <dbReference type="ChEBI" id="CHEBI:37565"/>
        <label>2</label>
    </ligand>
</feature>
<accession>A0A558A4T1</accession>
<evidence type="ECO:0000256" key="8">
    <source>
        <dbReference type="ARBA" id="ARBA00053470"/>
    </source>
</evidence>
<dbReference type="Gene3D" id="3.40.50.300">
    <property type="entry name" value="P-loop containing nucleotide triphosphate hydrolases"/>
    <property type="match status" value="2"/>
</dbReference>
<feature type="binding site" evidence="9">
    <location>
        <begin position="44"/>
        <end position="51"/>
    </location>
    <ligand>
        <name>GTP</name>
        <dbReference type="ChEBI" id="CHEBI:37565"/>
        <label>1</label>
    </ligand>
</feature>
<organism evidence="13 14">
    <name type="scientific">Amycolatopsis acidiphila</name>
    <dbReference type="NCBI Taxonomy" id="715473"/>
    <lineage>
        <taxon>Bacteria</taxon>
        <taxon>Bacillati</taxon>
        <taxon>Actinomycetota</taxon>
        <taxon>Actinomycetes</taxon>
        <taxon>Pseudonocardiales</taxon>
        <taxon>Pseudonocardiaceae</taxon>
        <taxon>Amycolatopsis</taxon>
    </lineage>
</organism>
<dbReference type="InterPro" id="IPR003593">
    <property type="entry name" value="AAA+_ATPase"/>
</dbReference>
<dbReference type="PRINTS" id="PR00326">
    <property type="entry name" value="GTP1OBG"/>
</dbReference>
<feature type="domain" description="EngA-type G" evidence="12">
    <location>
        <begin position="212"/>
        <end position="385"/>
    </location>
</feature>
<dbReference type="GO" id="GO:0005525">
    <property type="term" value="F:GTP binding"/>
    <property type="evidence" value="ECO:0007669"/>
    <property type="project" value="UniProtKB-UniRule"/>
</dbReference>
<evidence type="ECO:0000256" key="1">
    <source>
        <dbReference type="ARBA" id="ARBA00008279"/>
    </source>
</evidence>
<proteinExistence type="inferred from homology"/>
<dbReference type="SMART" id="SM00382">
    <property type="entry name" value="AAA"/>
    <property type="match status" value="2"/>
</dbReference>
<dbReference type="PIRSF" id="PIRSF006485">
    <property type="entry name" value="GTP-binding_EngA"/>
    <property type="match status" value="1"/>
</dbReference>
<dbReference type="SUPFAM" id="SSF52540">
    <property type="entry name" value="P-loop containing nucleoside triphosphate hydrolases"/>
    <property type="match status" value="2"/>
</dbReference>
<dbReference type="InterPro" id="IPR015946">
    <property type="entry name" value="KH_dom-like_a/b"/>
</dbReference>
<evidence type="ECO:0000256" key="3">
    <source>
        <dbReference type="ARBA" id="ARBA00022517"/>
    </source>
</evidence>
<evidence type="ECO:0000256" key="6">
    <source>
        <dbReference type="ARBA" id="ARBA00023134"/>
    </source>
</evidence>
<keyword evidence="3 9" id="KW-0690">Ribosome biogenesis</keyword>
<keyword evidence="5 9" id="KW-0547">Nucleotide-binding</keyword>
<dbReference type="EMBL" id="VJZA01000049">
    <property type="protein sequence ID" value="TVT19266.1"/>
    <property type="molecule type" value="Genomic_DNA"/>
</dbReference>
<feature type="binding site" evidence="9">
    <location>
        <begin position="330"/>
        <end position="333"/>
    </location>
    <ligand>
        <name>GTP</name>
        <dbReference type="ChEBI" id="CHEBI:37565"/>
        <label>2</label>
    </ligand>
</feature>
<name>A0A558A4T1_9PSEU</name>
<dbReference type="HAMAP" id="MF_00195">
    <property type="entry name" value="GTPase_Der"/>
    <property type="match status" value="1"/>
</dbReference>
<dbReference type="InterPro" id="IPR031166">
    <property type="entry name" value="G_ENGA"/>
</dbReference>
<dbReference type="FunFam" id="3.40.50.300:FF:000040">
    <property type="entry name" value="GTPase Der"/>
    <property type="match status" value="1"/>
</dbReference>
<dbReference type="CDD" id="cd01894">
    <property type="entry name" value="EngA1"/>
    <property type="match status" value="1"/>
</dbReference>
<dbReference type="NCBIfam" id="TIGR03594">
    <property type="entry name" value="GTPase_EngA"/>
    <property type="match status" value="1"/>
</dbReference>
<dbReference type="NCBIfam" id="TIGR00231">
    <property type="entry name" value="small_GTP"/>
    <property type="match status" value="2"/>
</dbReference>
<dbReference type="OrthoDB" id="9805918at2"/>
<dbReference type="PANTHER" id="PTHR43834">
    <property type="entry name" value="GTPASE DER"/>
    <property type="match status" value="1"/>
</dbReference>
<dbReference type="InterPro" id="IPR005225">
    <property type="entry name" value="Small_GTP-bd"/>
</dbReference>
<dbReference type="GO" id="GO:0042254">
    <property type="term" value="P:ribosome biogenesis"/>
    <property type="evidence" value="ECO:0007669"/>
    <property type="project" value="UniProtKB-KW"/>
</dbReference>
<dbReference type="RefSeq" id="WP_144642304.1">
    <property type="nucleotide sequence ID" value="NZ_BNAX01000033.1"/>
</dbReference>
<comment type="caution">
    <text evidence="13">The sequence shown here is derived from an EMBL/GenBank/DDBJ whole genome shotgun (WGS) entry which is preliminary data.</text>
</comment>
<evidence type="ECO:0000256" key="2">
    <source>
        <dbReference type="ARBA" id="ARBA00020953"/>
    </source>
</evidence>
<comment type="subunit">
    <text evidence="9">Associates with the 50S ribosomal subunit.</text>
</comment>
<keyword evidence="14" id="KW-1185">Reference proteome</keyword>
<dbReference type="AlphaFoldDB" id="A0A558A4T1"/>
<sequence length="477" mass="51406">MTELEGADGSWSDEAEFAALDAQVEGLAEDADAALNQPVLAVVGRPNVGKSTLVNRILGRREAVVQDVPGVTRDRIAYDAMWNGRRFTVVDTGGWEPGASGLQGAVAAQAEMAMATADAVLLVVDASVGATTTDEAVARVLRRSKRPVLLAANKVDDNRLIADVASLWSLGLGEPMAVSALHGRSSGDLLDAIVGALPEAPRDTGERAAGPRRVALVGKPNVGKSSLLNKLTGEERAVVDSVAGTTVDPVDSLVELDGDTWRFVDTAGLRKRVQTASGTEYYASLRTKAAIDASEVAIVLLDASEPLSEQDLRVLTMVVEAGRACVLAFNKWDLVDEDRRYQLDKELDRGLVRVPWAQKVNISALTGRSVRKLAPALRTALESWDRRVSTGQLNGWLSELIAATPPPVRGGKQPKVLFATQAAIRPPTLVLFTTGFLEAGYRRFIERKFRERFGFEGTPVRINVRVREKKVRSKKGK</sequence>
<dbReference type="InterPro" id="IPR016484">
    <property type="entry name" value="GTPase_Der"/>
</dbReference>
<evidence type="ECO:0000256" key="5">
    <source>
        <dbReference type="ARBA" id="ARBA00022741"/>
    </source>
</evidence>
<gene>
    <name evidence="9" type="primary">der</name>
    <name evidence="13" type="ORF">FNH06_24830</name>
</gene>
<evidence type="ECO:0000256" key="4">
    <source>
        <dbReference type="ARBA" id="ARBA00022737"/>
    </source>
</evidence>